<accession>A0A1D6LLR3</accession>
<dbReference type="STRING" id="4577.A0A1D6LLR3"/>
<comment type="subcellular location">
    <subcellularLocation>
        <location evidence="1">Cell envelope</location>
    </subcellularLocation>
</comment>
<dbReference type="InterPro" id="IPR001611">
    <property type="entry name" value="Leu-rich_rpt"/>
</dbReference>
<evidence type="ECO:0000313" key="2">
    <source>
        <dbReference type="EMBL" id="AQK80620.1"/>
    </source>
</evidence>
<dbReference type="InterPro" id="IPR032675">
    <property type="entry name" value="LRR_dom_sf"/>
</dbReference>
<dbReference type="PANTHER" id="PTHR48059:SF30">
    <property type="entry name" value="OS06G0587000 PROTEIN"/>
    <property type="match status" value="1"/>
</dbReference>
<dbReference type="Pfam" id="PF00560">
    <property type="entry name" value="LRR_1"/>
    <property type="match status" value="2"/>
</dbReference>
<name>A0A1D6LLR3_MAIZE</name>
<dbReference type="Gene3D" id="3.80.10.10">
    <property type="entry name" value="Ribonuclease Inhibitor"/>
    <property type="match status" value="1"/>
</dbReference>
<organism evidence="2">
    <name type="scientific">Zea mays</name>
    <name type="common">Maize</name>
    <dbReference type="NCBI Taxonomy" id="4577"/>
    <lineage>
        <taxon>Eukaryota</taxon>
        <taxon>Viridiplantae</taxon>
        <taxon>Streptophyta</taxon>
        <taxon>Embryophyta</taxon>
        <taxon>Tracheophyta</taxon>
        <taxon>Spermatophyta</taxon>
        <taxon>Magnoliopsida</taxon>
        <taxon>Liliopsida</taxon>
        <taxon>Poales</taxon>
        <taxon>Poaceae</taxon>
        <taxon>PACMAD clade</taxon>
        <taxon>Panicoideae</taxon>
        <taxon>Andropogonodae</taxon>
        <taxon>Andropogoneae</taxon>
        <taxon>Tripsacinae</taxon>
        <taxon>Zea</taxon>
    </lineage>
</organism>
<gene>
    <name evidence="2" type="ORF">ZEAMMB73_Zm00001d036315</name>
</gene>
<dbReference type="InterPro" id="IPR051848">
    <property type="entry name" value="PGIP"/>
</dbReference>
<proteinExistence type="predicted"/>
<protein>
    <submittedName>
        <fullName evidence="2">Uncharacterized protein</fullName>
    </submittedName>
</protein>
<dbReference type="SUPFAM" id="SSF52058">
    <property type="entry name" value="L domain-like"/>
    <property type="match status" value="1"/>
</dbReference>
<dbReference type="EMBL" id="CM000782">
    <property type="protein sequence ID" value="AQK80620.1"/>
    <property type="molecule type" value="Genomic_DNA"/>
</dbReference>
<sequence length="170" mass="18917">MDLESSDLAALSAEELVRVSASIPRVALRAFALLTACLVFPLSFAVLAHSRFTHPILLAPSPRQWHFNNNPLSGGFPHELSLLRNLRSLWMFDNYIVGPFPAFIQNLTNLTDLRIYGTNLQGPIPKNFSNLSNLEVLMLGDLAGNHSYLNVIGAWANLSVLYVKRHPCSY</sequence>
<dbReference type="InParanoid" id="A0A1D6LLR3"/>
<reference evidence="2" key="1">
    <citation type="submission" date="2015-12" db="EMBL/GenBank/DDBJ databases">
        <title>Update maize B73 reference genome by single molecule sequencing technologies.</title>
        <authorList>
            <consortium name="Maize Genome Sequencing Project"/>
            <person name="Ware D."/>
        </authorList>
    </citation>
    <scope>NUCLEOTIDE SEQUENCE</scope>
    <source>
        <tissue evidence="2">Seedling</tissue>
    </source>
</reference>
<evidence type="ECO:0000256" key="1">
    <source>
        <dbReference type="ARBA" id="ARBA00004196"/>
    </source>
</evidence>
<dbReference type="AlphaFoldDB" id="A0A1D6LLR3"/>
<dbReference type="PANTHER" id="PTHR48059">
    <property type="entry name" value="POLYGALACTURONASE INHIBITOR 1"/>
    <property type="match status" value="1"/>
</dbReference>
<dbReference type="SMR" id="A0A1D6LLR3"/>